<accession>F9VNA4</accession>
<dbReference type="AlphaFoldDB" id="F9VNA4"/>
<dbReference type="InterPro" id="IPR029060">
    <property type="entry name" value="PIN-like_dom_sf"/>
</dbReference>
<name>F9VNA4_SULTO</name>
<reference evidence="2" key="1">
    <citation type="journal article" date="2001" name="DNA Res.">
        <title>Complete genome sequence of an aerobic thermoacidophilic Crenarchaeon, Sulfolobus tokodaii strain7.</title>
        <authorList>
            <person name="Kawarabayasi Y."/>
            <person name="Hino Y."/>
            <person name="Horikawa H."/>
            <person name="Jin-no K."/>
            <person name="Takahashi M."/>
            <person name="Sekine M."/>
            <person name="Baba S."/>
            <person name="Ankai A."/>
            <person name="Kosugi H."/>
            <person name="Hosoyama A."/>
            <person name="Fukui S."/>
            <person name="Nagai Y."/>
            <person name="Nishijima K."/>
            <person name="Otsuka R."/>
            <person name="Nakazawa H."/>
            <person name="Takamiya M."/>
            <person name="Kato Y."/>
            <person name="Yoshizawa T."/>
            <person name="Tanaka T."/>
            <person name="Kudoh Y."/>
            <person name="Yamazaki J."/>
            <person name="Kushida N."/>
            <person name="Oguchi A."/>
            <person name="Aoki K."/>
            <person name="Masuda S."/>
            <person name="Yanagii M."/>
            <person name="Nishimura M."/>
            <person name="Yamagishi A."/>
            <person name="Oshima T."/>
            <person name="Kikuchi H."/>
        </authorList>
    </citation>
    <scope>NUCLEOTIDE SEQUENCE [LARGE SCALE GENOMIC DNA]</scope>
    <source>
        <strain evidence="2">DSM 16993 / JCM 10545 / NBRC 100140 / 7</strain>
    </source>
</reference>
<dbReference type="EMBL" id="BA000023">
    <property type="protein sequence ID" value="BAK54401.1"/>
    <property type="molecule type" value="Genomic_DNA"/>
</dbReference>
<keyword evidence="2" id="KW-1185">Reference proteome</keyword>
<dbReference type="SUPFAM" id="SSF88723">
    <property type="entry name" value="PIN domain-like"/>
    <property type="match status" value="1"/>
</dbReference>
<evidence type="ECO:0000313" key="1">
    <source>
        <dbReference type="EMBL" id="BAK54401.1"/>
    </source>
</evidence>
<gene>
    <name evidence="1" type="primary">ST0848</name>
    <name evidence="1" type="ordered locus">STK_08480</name>
</gene>
<protein>
    <recommendedName>
        <fullName evidence="3">PIN domain-containing protein</fullName>
    </recommendedName>
</protein>
<dbReference type="GeneID" id="1458811"/>
<evidence type="ECO:0008006" key="3">
    <source>
        <dbReference type="Google" id="ProtNLM"/>
    </source>
</evidence>
<dbReference type="eggNOG" id="arCOG05545">
    <property type="taxonomic scope" value="Archaea"/>
</dbReference>
<dbReference type="RefSeq" id="WP_232616518.1">
    <property type="nucleotide sequence ID" value="NC_003106.2"/>
</dbReference>
<sequence length="174" mass="20240">MQSIKAIMDTSFLIDWVKYDKRDLLFDYYTTVFLSESVLNEIRTETPLLWISEWLAKGRIKILEETVDVRRKALLVVDMTRETPLRSADYPEAVCLVLGKELNLDVLTENGGVFAAKEIIEEYNSVNVYRGIDILYILSQKGLISDFINEVKKYINSTKHTYSKEIREKYGIEI</sequence>
<dbReference type="Proteomes" id="UP000001015">
    <property type="component" value="Chromosome"/>
</dbReference>
<dbReference type="KEGG" id="sto:STK_08480"/>
<dbReference type="PATRIC" id="fig|273063.9.peg.955"/>
<evidence type="ECO:0000313" key="2">
    <source>
        <dbReference type="Proteomes" id="UP000001015"/>
    </source>
</evidence>
<proteinExistence type="predicted"/>
<organism evidence="1 2">
    <name type="scientific">Sulfurisphaera tokodaii (strain DSM 16993 / JCM 10545 / NBRC 100140 / 7)</name>
    <name type="common">Sulfolobus tokodaii</name>
    <dbReference type="NCBI Taxonomy" id="273063"/>
    <lineage>
        <taxon>Archaea</taxon>
        <taxon>Thermoproteota</taxon>
        <taxon>Thermoprotei</taxon>
        <taxon>Sulfolobales</taxon>
        <taxon>Sulfolobaceae</taxon>
        <taxon>Sulfurisphaera</taxon>
    </lineage>
</organism>